<keyword evidence="1" id="KW-0472">Membrane</keyword>
<evidence type="ECO:0000256" key="1">
    <source>
        <dbReference type="SAM" id="Phobius"/>
    </source>
</evidence>
<reference evidence="2 3" key="1">
    <citation type="journal article" date="2014" name="Int. J. Syst. Evol. Microbiol.">
        <title>Nocardioides zeae sp. nov., isolated from the stem of Zea mays.</title>
        <authorList>
            <person name="Glaeser S.P."/>
            <person name="McInroy J.A."/>
            <person name="Busse H.J."/>
            <person name="Kampfer P."/>
        </authorList>
    </citation>
    <scope>NUCLEOTIDE SEQUENCE [LARGE SCALE GENOMIC DNA]</scope>
    <source>
        <strain evidence="2 3">JCM 30728</strain>
    </source>
</reference>
<name>A0A6P0HP62_9ACTN</name>
<feature type="transmembrane region" description="Helical" evidence="1">
    <location>
        <begin position="163"/>
        <end position="182"/>
    </location>
</feature>
<feature type="transmembrane region" description="Helical" evidence="1">
    <location>
        <begin position="111"/>
        <end position="129"/>
    </location>
</feature>
<gene>
    <name evidence="2" type="ORF">G3T38_17695</name>
</gene>
<sequence length="187" mass="19013">MRASALGLFARRWSVLPATGAAGVLVVAVLVWADALVPLPVADARLPLWTYLPAVSALAAGGVVAAPLTDAERATPRGGRRVQLLRASVAVVVAHGGLLGAVLVIDPRHVALATAGFTGLLLVAAAVVGRYCWLPVLLAAVGHVLVLASTGPGRALADLGQRPLALLAAQLLVVLGVGTYVLRTGRR</sequence>
<protein>
    <submittedName>
        <fullName evidence="2">Uncharacterized protein</fullName>
    </submittedName>
</protein>
<dbReference type="EMBL" id="JAAGXA010000015">
    <property type="protein sequence ID" value="NEN80100.1"/>
    <property type="molecule type" value="Genomic_DNA"/>
</dbReference>
<proteinExistence type="predicted"/>
<dbReference type="RefSeq" id="WP_163773752.1">
    <property type="nucleotide sequence ID" value="NZ_JAAGXA010000015.1"/>
</dbReference>
<organism evidence="2 3">
    <name type="scientific">Nocardioides zeae</name>
    <dbReference type="NCBI Taxonomy" id="1457234"/>
    <lineage>
        <taxon>Bacteria</taxon>
        <taxon>Bacillati</taxon>
        <taxon>Actinomycetota</taxon>
        <taxon>Actinomycetes</taxon>
        <taxon>Propionibacteriales</taxon>
        <taxon>Nocardioidaceae</taxon>
        <taxon>Nocardioides</taxon>
    </lineage>
</organism>
<dbReference type="Proteomes" id="UP000468687">
    <property type="component" value="Unassembled WGS sequence"/>
</dbReference>
<feature type="transmembrane region" description="Helical" evidence="1">
    <location>
        <begin position="84"/>
        <end position="105"/>
    </location>
</feature>
<feature type="transmembrane region" description="Helical" evidence="1">
    <location>
        <begin position="48"/>
        <end position="68"/>
    </location>
</feature>
<accession>A0A6P0HP62</accession>
<dbReference type="AlphaFoldDB" id="A0A6P0HP62"/>
<keyword evidence="3" id="KW-1185">Reference proteome</keyword>
<keyword evidence="1" id="KW-1133">Transmembrane helix</keyword>
<comment type="caution">
    <text evidence="2">The sequence shown here is derived from an EMBL/GenBank/DDBJ whole genome shotgun (WGS) entry which is preliminary data.</text>
</comment>
<feature type="transmembrane region" description="Helical" evidence="1">
    <location>
        <begin position="136"/>
        <end position="157"/>
    </location>
</feature>
<feature type="transmembrane region" description="Helical" evidence="1">
    <location>
        <begin position="12"/>
        <end position="33"/>
    </location>
</feature>
<keyword evidence="1" id="KW-0812">Transmembrane</keyword>
<evidence type="ECO:0000313" key="2">
    <source>
        <dbReference type="EMBL" id="NEN80100.1"/>
    </source>
</evidence>
<evidence type="ECO:0000313" key="3">
    <source>
        <dbReference type="Proteomes" id="UP000468687"/>
    </source>
</evidence>